<evidence type="ECO:0000313" key="3">
    <source>
        <dbReference type="Proteomes" id="UP001432146"/>
    </source>
</evidence>
<evidence type="ECO:0000256" key="1">
    <source>
        <dbReference type="SAM" id="MobiDB-lite"/>
    </source>
</evidence>
<feature type="region of interest" description="Disordered" evidence="1">
    <location>
        <begin position="82"/>
        <end position="101"/>
    </location>
</feature>
<sequence>MQGVMCQGITHDCSLVRSTLSWGLQVQQCLLRRIHGCVIPSPGRSSTECSNYSVGSPGTRFSYAGVAPTRLEHMRRNHARMGWLATPQVPRRHSAAGGGAP</sequence>
<dbReference type="Proteomes" id="UP001432146">
    <property type="component" value="Unassembled WGS sequence"/>
</dbReference>
<proteinExistence type="predicted"/>
<name>A0AAW0ZW23_9HYME</name>
<reference evidence="2 3" key="1">
    <citation type="submission" date="2024-05" db="EMBL/GenBank/DDBJ databases">
        <title>The nuclear and mitochondrial genome assemblies of Tetragonisca angustula (Apidae: Meliponini), a tiny yet remarkable pollinator in the Neotropics.</title>
        <authorList>
            <person name="Ferrari R."/>
            <person name="Ricardo P.C."/>
            <person name="Dias F.C."/>
            <person name="Araujo N.S."/>
            <person name="Soares D.O."/>
            <person name="Zhou Q.-S."/>
            <person name="Zhu C.-D."/>
            <person name="Coutinho L."/>
            <person name="Airas M.C."/>
            <person name="Batista T.M."/>
        </authorList>
    </citation>
    <scope>NUCLEOTIDE SEQUENCE [LARGE SCALE GENOMIC DNA]</scope>
    <source>
        <strain evidence="2">ASF017062</strain>
        <tissue evidence="2">Abdomen</tissue>
    </source>
</reference>
<organism evidence="2 3">
    <name type="scientific">Tetragonisca angustula</name>
    <dbReference type="NCBI Taxonomy" id="166442"/>
    <lineage>
        <taxon>Eukaryota</taxon>
        <taxon>Metazoa</taxon>
        <taxon>Ecdysozoa</taxon>
        <taxon>Arthropoda</taxon>
        <taxon>Hexapoda</taxon>
        <taxon>Insecta</taxon>
        <taxon>Pterygota</taxon>
        <taxon>Neoptera</taxon>
        <taxon>Endopterygota</taxon>
        <taxon>Hymenoptera</taxon>
        <taxon>Apocrita</taxon>
        <taxon>Aculeata</taxon>
        <taxon>Apoidea</taxon>
        <taxon>Anthophila</taxon>
        <taxon>Apidae</taxon>
        <taxon>Tetragonisca</taxon>
    </lineage>
</organism>
<dbReference type="EMBL" id="JAWNGG020000113">
    <property type="protein sequence ID" value="KAK9301439.1"/>
    <property type="molecule type" value="Genomic_DNA"/>
</dbReference>
<comment type="caution">
    <text evidence="2">The sequence shown here is derived from an EMBL/GenBank/DDBJ whole genome shotgun (WGS) entry which is preliminary data.</text>
</comment>
<dbReference type="AlphaFoldDB" id="A0AAW0ZW23"/>
<accession>A0AAW0ZW23</accession>
<keyword evidence="3" id="KW-1185">Reference proteome</keyword>
<gene>
    <name evidence="2" type="ORF">QLX08_006256</name>
</gene>
<evidence type="ECO:0000313" key="2">
    <source>
        <dbReference type="EMBL" id="KAK9301439.1"/>
    </source>
</evidence>
<protein>
    <submittedName>
        <fullName evidence="2">Uncharacterized protein</fullName>
    </submittedName>
</protein>